<feature type="transmembrane region" description="Helical" evidence="7">
    <location>
        <begin position="358"/>
        <end position="383"/>
    </location>
</feature>
<feature type="transmembrane region" description="Helical" evidence="7">
    <location>
        <begin position="231"/>
        <end position="248"/>
    </location>
</feature>
<feature type="transmembrane region" description="Helical" evidence="7">
    <location>
        <begin position="268"/>
        <end position="290"/>
    </location>
</feature>
<sequence>MPQNRNRARSPWAALTVLALAMLVIGLDTMVLTVALPSLARELGASTTALQWITTAYPLALGALMIPMGALGDRIGRVRVLSLALLGFGAASALCAFAGSTELLVAGRVLLGVCAAAAMPLSMGVLPTLFPDKAARERAMGVWMASSAAGMPLGPILGGVLLQHFWWGSVFLINVPIAVVAAVAVHRMIPESKAERPAGLDVIGVVTCVAGFGALVWAFTEAGASGWTSGRFLVLLGVAVAALALFGWRELTAERPLVRLTLLRRKGFLAGTVLASATMLLLASSVFQLAQVFSVLFQADSLGIGLRLLPVIAGLIVGARGGPVLVRRFGRRAVAAGSIGLLALTFAVQAAFPEGPLAVYTVTTVLLGLGLGGVMPLVMSLAMGDLDADDAGAGSALMQSIRQISSALGVAVFGSVVTAAYGERLGVVGLPGPLERLARDNPVVGVPAVRAADPGAIDGVLAAYAHGLAVGAVVGLVLSVVVLALCRLIPAESGDERDEAERGAAAARPA</sequence>
<dbReference type="PANTHER" id="PTHR42718">
    <property type="entry name" value="MAJOR FACILITATOR SUPERFAMILY MULTIDRUG TRANSPORTER MFSC"/>
    <property type="match status" value="1"/>
</dbReference>
<dbReference type="PANTHER" id="PTHR42718:SF47">
    <property type="entry name" value="METHYL VIOLOGEN RESISTANCE PROTEIN SMVA"/>
    <property type="match status" value="1"/>
</dbReference>
<evidence type="ECO:0000256" key="5">
    <source>
        <dbReference type="ARBA" id="ARBA00022989"/>
    </source>
</evidence>
<feature type="transmembrane region" description="Helical" evidence="7">
    <location>
        <begin position="49"/>
        <end position="68"/>
    </location>
</feature>
<evidence type="ECO:0000256" key="7">
    <source>
        <dbReference type="SAM" id="Phobius"/>
    </source>
</evidence>
<comment type="subcellular location">
    <subcellularLocation>
        <location evidence="1">Cell membrane</location>
        <topology evidence="1">Multi-pass membrane protein</topology>
    </subcellularLocation>
</comment>
<feature type="transmembrane region" description="Helical" evidence="7">
    <location>
        <begin position="333"/>
        <end position="352"/>
    </location>
</feature>
<reference evidence="9 10" key="1">
    <citation type="submission" date="2018-12" db="EMBL/GenBank/DDBJ databases">
        <authorList>
            <consortium name="Pathogen Informatics"/>
        </authorList>
    </citation>
    <scope>NUCLEOTIDE SEQUENCE [LARGE SCALE GENOMIC DNA]</scope>
    <source>
        <strain evidence="9 10">NCTC10741</strain>
    </source>
</reference>
<keyword evidence="2" id="KW-0813">Transport</keyword>
<evidence type="ECO:0000259" key="8">
    <source>
        <dbReference type="PROSITE" id="PS50850"/>
    </source>
</evidence>
<dbReference type="OrthoDB" id="9781469at2"/>
<feature type="transmembrane region" description="Helical" evidence="7">
    <location>
        <begin position="105"/>
        <end position="130"/>
    </location>
</feature>
<dbReference type="InterPro" id="IPR011701">
    <property type="entry name" value="MFS"/>
</dbReference>
<feature type="transmembrane region" description="Helical" evidence="7">
    <location>
        <begin position="166"/>
        <end position="186"/>
    </location>
</feature>
<name>A0A3P8MDW0_TSUPA</name>
<dbReference type="GO" id="GO:0022857">
    <property type="term" value="F:transmembrane transporter activity"/>
    <property type="evidence" value="ECO:0007669"/>
    <property type="project" value="InterPro"/>
</dbReference>
<feature type="transmembrane region" description="Helical" evidence="7">
    <location>
        <begin position="142"/>
        <end position="160"/>
    </location>
</feature>
<dbReference type="SUPFAM" id="SSF103473">
    <property type="entry name" value="MFS general substrate transporter"/>
    <property type="match status" value="1"/>
</dbReference>
<keyword evidence="6 7" id="KW-0472">Membrane</keyword>
<dbReference type="EMBL" id="LR131273">
    <property type="protein sequence ID" value="VDR39273.1"/>
    <property type="molecule type" value="Genomic_DNA"/>
</dbReference>
<feature type="transmembrane region" description="Helical" evidence="7">
    <location>
        <begin position="198"/>
        <end position="219"/>
    </location>
</feature>
<organism evidence="9 10">
    <name type="scientific">Tsukamurella paurometabola</name>
    <name type="common">Corynebacterium paurometabolum</name>
    <dbReference type="NCBI Taxonomy" id="2061"/>
    <lineage>
        <taxon>Bacteria</taxon>
        <taxon>Bacillati</taxon>
        <taxon>Actinomycetota</taxon>
        <taxon>Actinomycetes</taxon>
        <taxon>Mycobacteriales</taxon>
        <taxon>Tsukamurellaceae</taxon>
        <taxon>Tsukamurella</taxon>
    </lineage>
</organism>
<dbReference type="Gene3D" id="1.20.1250.20">
    <property type="entry name" value="MFS general substrate transporter like domains"/>
    <property type="match status" value="1"/>
</dbReference>
<gene>
    <name evidence="9" type="primary">qacA_4</name>
    <name evidence="9" type="ORF">NCTC10741_02411</name>
</gene>
<feature type="transmembrane region" description="Helical" evidence="7">
    <location>
        <begin position="80"/>
        <end position="99"/>
    </location>
</feature>
<dbReference type="Pfam" id="PF07690">
    <property type="entry name" value="MFS_1"/>
    <property type="match status" value="1"/>
</dbReference>
<evidence type="ECO:0000256" key="2">
    <source>
        <dbReference type="ARBA" id="ARBA00022448"/>
    </source>
</evidence>
<feature type="transmembrane region" description="Helical" evidence="7">
    <location>
        <begin position="404"/>
        <end position="422"/>
    </location>
</feature>
<proteinExistence type="predicted"/>
<dbReference type="InterPro" id="IPR036259">
    <property type="entry name" value="MFS_trans_sf"/>
</dbReference>
<dbReference type="InterPro" id="IPR020846">
    <property type="entry name" value="MFS_dom"/>
</dbReference>
<dbReference type="GO" id="GO:0005886">
    <property type="term" value="C:plasma membrane"/>
    <property type="evidence" value="ECO:0007669"/>
    <property type="project" value="UniProtKB-SubCell"/>
</dbReference>
<keyword evidence="4 7" id="KW-0812">Transmembrane</keyword>
<evidence type="ECO:0000256" key="3">
    <source>
        <dbReference type="ARBA" id="ARBA00022475"/>
    </source>
</evidence>
<evidence type="ECO:0000313" key="10">
    <source>
        <dbReference type="Proteomes" id="UP000271626"/>
    </source>
</evidence>
<evidence type="ECO:0000256" key="6">
    <source>
        <dbReference type="ARBA" id="ARBA00023136"/>
    </source>
</evidence>
<protein>
    <submittedName>
        <fullName evidence="9">Antiseptic resistance protein</fullName>
    </submittedName>
</protein>
<evidence type="ECO:0000256" key="1">
    <source>
        <dbReference type="ARBA" id="ARBA00004651"/>
    </source>
</evidence>
<accession>A0A3P8MDW0</accession>
<evidence type="ECO:0000313" key="9">
    <source>
        <dbReference type="EMBL" id="VDR39273.1"/>
    </source>
</evidence>
<feature type="transmembrane region" description="Helical" evidence="7">
    <location>
        <begin position="463"/>
        <end position="486"/>
    </location>
</feature>
<keyword evidence="5 7" id="KW-1133">Transmembrane helix</keyword>
<keyword evidence="3" id="KW-1003">Cell membrane</keyword>
<dbReference type="Proteomes" id="UP000271626">
    <property type="component" value="Chromosome"/>
</dbReference>
<evidence type="ECO:0000256" key="4">
    <source>
        <dbReference type="ARBA" id="ARBA00022692"/>
    </source>
</evidence>
<dbReference type="AlphaFoldDB" id="A0A3P8MDW0"/>
<dbReference type="RefSeq" id="WP_126196391.1">
    <property type="nucleotide sequence ID" value="NZ_CP085954.1"/>
</dbReference>
<feature type="transmembrane region" description="Helical" evidence="7">
    <location>
        <begin position="302"/>
        <end position="321"/>
    </location>
</feature>
<feature type="transmembrane region" description="Helical" evidence="7">
    <location>
        <begin position="12"/>
        <end position="37"/>
    </location>
</feature>
<dbReference type="CDD" id="cd17321">
    <property type="entry name" value="MFS_MMR_MDR_like"/>
    <property type="match status" value="1"/>
</dbReference>
<dbReference type="PROSITE" id="PS50850">
    <property type="entry name" value="MFS"/>
    <property type="match status" value="1"/>
</dbReference>
<feature type="domain" description="Major facilitator superfamily (MFS) profile" evidence="8">
    <location>
        <begin position="14"/>
        <end position="493"/>
    </location>
</feature>